<dbReference type="Proteomes" id="UP000441208">
    <property type="component" value="Unassembled WGS sequence"/>
</dbReference>
<organism evidence="5 6">
    <name type="scientific">Phytophthora fragariae</name>
    <dbReference type="NCBI Taxonomy" id="53985"/>
    <lineage>
        <taxon>Eukaryota</taxon>
        <taxon>Sar</taxon>
        <taxon>Stramenopiles</taxon>
        <taxon>Oomycota</taxon>
        <taxon>Peronosporomycetes</taxon>
        <taxon>Peronosporales</taxon>
        <taxon>Peronosporaceae</taxon>
        <taxon>Phytophthora</taxon>
    </lineage>
</organism>
<dbReference type="GO" id="GO:0005634">
    <property type="term" value="C:nucleus"/>
    <property type="evidence" value="ECO:0007669"/>
    <property type="project" value="TreeGrafter"/>
</dbReference>
<evidence type="ECO:0000313" key="6">
    <source>
        <dbReference type="Proteomes" id="UP000437068"/>
    </source>
</evidence>
<dbReference type="Proteomes" id="UP000437068">
    <property type="component" value="Unassembled WGS sequence"/>
</dbReference>
<dbReference type="GO" id="GO:0051087">
    <property type="term" value="F:protein-folding chaperone binding"/>
    <property type="evidence" value="ECO:0007669"/>
    <property type="project" value="TreeGrafter"/>
</dbReference>
<dbReference type="EMBL" id="QXGD01000984">
    <property type="protein sequence ID" value="KAE9218306.1"/>
    <property type="molecule type" value="Genomic_DNA"/>
</dbReference>
<evidence type="ECO:0000259" key="2">
    <source>
        <dbReference type="PROSITE" id="PS50076"/>
    </source>
</evidence>
<feature type="compositionally biased region" description="Polar residues" evidence="1">
    <location>
        <begin position="55"/>
        <end position="65"/>
    </location>
</feature>
<dbReference type="Pfam" id="PF00226">
    <property type="entry name" value="DnaJ"/>
    <property type="match status" value="1"/>
</dbReference>
<comment type="caution">
    <text evidence="5">The sequence shown here is derived from an EMBL/GenBank/DDBJ whole genome shotgun (WGS) entry which is preliminary data.</text>
</comment>
<feature type="domain" description="J" evidence="2">
    <location>
        <begin position="145"/>
        <end position="204"/>
    </location>
</feature>
<dbReference type="GO" id="GO:0005737">
    <property type="term" value="C:cytoplasm"/>
    <property type="evidence" value="ECO:0007669"/>
    <property type="project" value="TreeGrafter"/>
</dbReference>
<evidence type="ECO:0000313" key="3">
    <source>
        <dbReference type="EMBL" id="KAE9101730.1"/>
    </source>
</evidence>
<gene>
    <name evidence="5" type="ORF">PF001_g14540</name>
    <name evidence="4" type="ORF">PF002_g16546</name>
    <name evidence="3" type="ORF">PF007_g15029</name>
</gene>
<evidence type="ECO:0000313" key="5">
    <source>
        <dbReference type="EMBL" id="KAE9301246.1"/>
    </source>
</evidence>
<dbReference type="SMART" id="SM00271">
    <property type="entry name" value="DnaJ"/>
    <property type="match status" value="1"/>
</dbReference>
<evidence type="ECO:0000256" key="1">
    <source>
        <dbReference type="SAM" id="MobiDB-lite"/>
    </source>
</evidence>
<evidence type="ECO:0000313" key="8">
    <source>
        <dbReference type="Proteomes" id="UP000441208"/>
    </source>
</evidence>
<reference evidence="6 7" key="1">
    <citation type="submission" date="2018-08" db="EMBL/GenBank/DDBJ databases">
        <title>Genomic investigation of the strawberry pathogen Phytophthora fragariae indicates pathogenicity is determined by transcriptional variation in three key races.</title>
        <authorList>
            <person name="Adams T.M."/>
            <person name="Armitage A.D."/>
            <person name="Sobczyk M.K."/>
            <person name="Bates H.J."/>
            <person name="Dunwell J.M."/>
            <person name="Nellist C.F."/>
            <person name="Harrison R.J."/>
        </authorList>
    </citation>
    <scope>NUCLEOTIDE SEQUENCE [LARGE SCALE GENOMIC DNA]</scope>
    <source>
        <strain evidence="5 6">A4</strain>
        <strain evidence="4 7">BC-1</strain>
        <strain evidence="3 8">NOV-71</strain>
    </source>
</reference>
<dbReference type="PROSITE" id="PS50076">
    <property type="entry name" value="DNAJ_2"/>
    <property type="match status" value="1"/>
</dbReference>
<feature type="region of interest" description="Disordered" evidence="1">
    <location>
        <begin position="55"/>
        <end position="86"/>
    </location>
</feature>
<dbReference type="InterPro" id="IPR036869">
    <property type="entry name" value="J_dom_sf"/>
</dbReference>
<dbReference type="EMBL" id="QXFZ01000902">
    <property type="protein sequence ID" value="KAE9101730.1"/>
    <property type="molecule type" value="Genomic_DNA"/>
</dbReference>
<name>A0A6A4D3C0_9STRA</name>
<dbReference type="AlphaFoldDB" id="A0A6A4D3C0"/>
<dbReference type="SUPFAM" id="SSF46565">
    <property type="entry name" value="Chaperone J-domain"/>
    <property type="match status" value="1"/>
</dbReference>
<accession>A0A6A4D3C0</accession>
<dbReference type="InterPro" id="IPR001623">
    <property type="entry name" value="DnaJ_domain"/>
</dbReference>
<proteinExistence type="predicted"/>
<dbReference type="Proteomes" id="UP000440367">
    <property type="component" value="Unassembled WGS sequence"/>
</dbReference>
<dbReference type="PANTHER" id="PTHR43948:SF14">
    <property type="entry name" value="PROTEIN DNAJ, PUTATIVE-RELATED"/>
    <property type="match status" value="1"/>
</dbReference>
<dbReference type="PANTHER" id="PTHR43948">
    <property type="entry name" value="DNAJ HOMOLOG SUBFAMILY B"/>
    <property type="match status" value="1"/>
</dbReference>
<dbReference type="EMBL" id="QXGE01000909">
    <property type="protein sequence ID" value="KAE9301246.1"/>
    <property type="molecule type" value="Genomic_DNA"/>
</dbReference>
<dbReference type="Gene3D" id="1.10.287.110">
    <property type="entry name" value="DnaJ domain"/>
    <property type="match status" value="1"/>
</dbReference>
<dbReference type="GO" id="GO:0044183">
    <property type="term" value="F:protein folding chaperone"/>
    <property type="evidence" value="ECO:0007669"/>
    <property type="project" value="TreeGrafter"/>
</dbReference>
<dbReference type="GO" id="GO:0051082">
    <property type="term" value="F:unfolded protein binding"/>
    <property type="evidence" value="ECO:0007669"/>
    <property type="project" value="TreeGrafter"/>
</dbReference>
<evidence type="ECO:0000313" key="7">
    <source>
        <dbReference type="Proteomes" id="UP000440367"/>
    </source>
</evidence>
<sequence length="204" mass="23615">MQKQHQQVLYYKESEQAIRHLKKCAPFQELRHQFAFVYPFSDVLPLYNQKIYAKDTQQAPEQSAPQRRVTASSSDAKRDDRSSDVSAHSALQRQQLEFCCLLCGWDVACSTCPFNWFNFDPRKFRTKQRRPRDDNVAASEADVRQALETLGVRATSVSITQLQVKDAFRAKALEWHPDCNQHPEAEAVFKQLLQAYELLLAHAR</sequence>
<dbReference type="CDD" id="cd06257">
    <property type="entry name" value="DnaJ"/>
    <property type="match status" value="1"/>
</dbReference>
<evidence type="ECO:0000313" key="4">
    <source>
        <dbReference type="EMBL" id="KAE9218306.1"/>
    </source>
</evidence>
<protein>
    <recommendedName>
        <fullName evidence="2">J domain-containing protein</fullName>
    </recommendedName>
</protein>